<name>A0A0A8YWM4_ARUDO</name>
<protein>
    <submittedName>
        <fullName evidence="1">Uncharacterized protein</fullName>
    </submittedName>
</protein>
<proteinExistence type="predicted"/>
<sequence>MNMVSQCHRILWTYAQITIPLQWHFYGAFGWMLKLDEMILFIFLETGQSKLLFSLLDGVS</sequence>
<dbReference type="AlphaFoldDB" id="A0A0A8YWM4"/>
<dbReference type="EMBL" id="GBRH01268072">
    <property type="protein sequence ID" value="JAD29823.1"/>
    <property type="molecule type" value="Transcribed_RNA"/>
</dbReference>
<reference evidence="1" key="1">
    <citation type="submission" date="2014-09" db="EMBL/GenBank/DDBJ databases">
        <authorList>
            <person name="Magalhaes I.L.F."/>
            <person name="Oliveira U."/>
            <person name="Santos F.R."/>
            <person name="Vidigal T.H.D.A."/>
            <person name="Brescovit A.D."/>
            <person name="Santos A.J."/>
        </authorList>
    </citation>
    <scope>NUCLEOTIDE SEQUENCE</scope>
    <source>
        <tissue evidence="1">Shoot tissue taken approximately 20 cm above the soil surface</tissue>
    </source>
</reference>
<accession>A0A0A8YWM4</accession>
<reference evidence="1" key="2">
    <citation type="journal article" date="2015" name="Data Brief">
        <title>Shoot transcriptome of the giant reed, Arundo donax.</title>
        <authorList>
            <person name="Barrero R.A."/>
            <person name="Guerrero F.D."/>
            <person name="Moolhuijzen P."/>
            <person name="Goolsby J.A."/>
            <person name="Tidwell J."/>
            <person name="Bellgard S.E."/>
            <person name="Bellgard M.I."/>
        </authorList>
    </citation>
    <scope>NUCLEOTIDE SEQUENCE</scope>
    <source>
        <tissue evidence="1">Shoot tissue taken approximately 20 cm above the soil surface</tissue>
    </source>
</reference>
<evidence type="ECO:0000313" key="1">
    <source>
        <dbReference type="EMBL" id="JAD29823.1"/>
    </source>
</evidence>
<organism evidence="1">
    <name type="scientific">Arundo donax</name>
    <name type="common">Giant reed</name>
    <name type="synonym">Donax arundinaceus</name>
    <dbReference type="NCBI Taxonomy" id="35708"/>
    <lineage>
        <taxon>Eukaryota</taxon>
        <taxon>Viridiplantae</taxon>
        <taxon>Streptophyta</taxon>
        <taxon>Embryophyta</taxon>
        <taxon>Tracheophyta</taxon>
        <taxon>Spermatophyta</taxon>
        <taxon>Magnoliopsida</taxon>
        <taxon>Liliopsida</taxon>
        <taxon>Poales</taxon>
        <taxon>Poaceae</taxon>
        <taxon>PACMAD clade</taxon>
        <taxon>Arundinoideae</taxon>
        <taxon>Arundineae</taxon>
        <taxon>Arundo</taxon>
    </lineage>
</organism>